<feature type="transmembrane region" description="Helical" evidence="7">
    <location>
        <begin position="547"/>
        <end position="568"/>
    </location>
</feature>
<keyword evidence="2" id="KW-1003">Cell membrane</keyword>
<feature type="transmembrane region" description="Helical" evidence="7">
    <location>
        <begin position="345"/>
        <end position="365"/>
    </location>
</feature>
<dbReference type="Pfam" id="PF00001">
    <property type="entry name" value="7tm_1"/>
    <property type="match status" value="4"/>
</dbReference>
<keyword evidence="4 7" id="KW-1133">Transmembrane helix</keyword>
<dbReference type="PROSITE" id="PS00237">
    <property type="entry name" value="G_PROTEIN_RECEP_F1_1"/>
    <property type="match status" value="3"/>
</dbReference>
<evidence type="ECO:0000256" key="4">
    <source>
        <dbReference type="ARBA" id="ARBA00022989"/>
    </source>
</evidence>
<dbReference type="SMART" id="SM01381">
    <property type="entry name" value="7TM_GPCR_Srsx"/>
    <property type="match status" value="1"/>
</dbReference>
<dbReference type="SUPFAM" id="SSF56112">
    <property type="entry name" value="Protein kinase-like (PK-like)"/>
    <property type="match status" value="1"/>
</dbReference>
<feature type="transmembrane region" description="Helical" evidence="7">
    <location>
        <begin position="932"/>
        <end position="955"/>
    </location>
</feature>
<feature type="domain" description="G-protein coupled receptors family 1 profile" evidence="8">
    <location>
        <begin position="249"/>
        <end position="482"/>
    </location>
</feature>
<feature type="transmembrane region" description="Helical" evidence="7">
    <location>
        <begin position="1113"/>
        <end position="1142"/>
    </location>
</feature>
<feature type="transmembrane region" description="Helical" evidence="7">
    <location>
        <begin position="12"/>
        <end position="35"/>
    </location>
</feature>
<accession>A0A3M6UDW9</accession>
<feature type="transmembrane region" description="Helical" evidence="7">
    <location>
        <begin position="1188"/>
        <end position="1210"/>
    </location>
</feature>
<keyword evidence="3 6" id="KW-0812">Transmembrane</keyword>
<feature type="transmembrane region" description="Helical" evidence="7">
    <location>
        <begin position="589"/>
        <end position="609"/>
    </location>
</feature>
<comment type="subcellular location">
    <subcellularLocation>
        <location evidence="1">Cell membrane</location>
        <topology evidence="1">Multi-pass membrane protein</topology>
    </subcellularLocation>
</comment>
<sequence length="1391" mass="158670">MWNLVYFWKREVFFLLAACFIISCLLLSTFSYVRIYQIVKRHQRQIQAQNQVVQGPNIGSNLNITRLKGSTINTFIFYMFLILCYSLIFPFLIVDVVLLKQESSGSLMYATTGAFMNSAINPILYCCVLKDLRKAFLRAARKMFCRHYGPLLQDLVSALLQKNPNERPFAKQLLHVPAMQPYVKTFLQCERERIDIVASDISEITSRSTHERSQIQEMAQSFSRSREDDHSKPAIIGINLTFMLLSIAGNLLVIFSVFRTPSLHSPSTTLLCGLAASDVIVGLIAQPLFIIRELIPNDTLFHMVFFFSCNGCGVSLLTMTLISLDRYAALHYHMRYATMVTSKRVICTLATMWLVIYVEFGIYFWKRVVYFLVAACFIISCLLLSTFSYARIYQIVKRHQRQIQVQNQVFQGPNIGSNLNIIRLKRSTINTFIFYIFLILCYSPIFPIMIVDVLLRNQVWSGSLMYATTVIFMNSAINPILYCCVLKDLRRTVLRAARKVFCKTPSLRSPSTTLLCGLAASDVVVGLIVQPLFIIQELIPNDTLFHVVFFLSCNGCGVSLLTMTLISLDRYAALQYHMRYATMVTSKRVICTLATMWFVIYVAFGIYFWKRVVYFFVAGCFNISCLFLSTFSYVRIYQIVKRHQRQIQAQNQAIQGPNIGSNLNIARLKRSTINTFIFYMFLILCYSPFFPLLLVDVLLQNQEWSGSLIGENKGSVDPDSFSEEPGNSETLLVNINCVLNVPLMLVSIFGNALVILSITKTPSIRSSSSMIMVCSLALSDFLVGLVVQPLYIGQQLSRKSILLLLEASIGHSVCGASFLTITAISLDRFLALHYHLRYFTVVTKSRIICTAAIIWLFSFPSMGLYFWNKRLHRLFVGFIVVICFMVSTFSYVGIYRIVRKHQRQIHIQQNMVEGFRSGNNIMRLKRSAVNTFLFYIALILCYFPFFVFITLTGVFKQKWKVQWSFSATVVFMNSSVNPFLYCCRIRELRTAVLNTLRKMLCLSCNIHALLDQNLSNCPTSSIADPLSRTSYIKSHSKRHCKNAIKTKRFEHVPFVYLHDHLLLSCPGKRGGPSRLPLSMNSSLNPILFCWHGLRMENSTNFSNHGSESQNFHIKVFVVVNCALNAPLMLVSILGNALVLAAIIRNPSIRSPSMIMLGSLAATDLLVGLIAQPLFIADELIMKNHVLNAVSAMIGFALCGISLATITAISMDRFIALQYHLRYVTLVTNSRVIYSIVAAWLIIVIYSGLRLWDEVVFHLLSAILTVVSLATSTLCYIKIYQIVRRHRLQIRSQEQATRSHIIQNRTEKMRLKQSALNTFVFYIFMIVFYFPAYIFLFLFGISYSTWKTEWTISTTVVFMNSSLNPVLFCWRIRQLRVAAVKTARDMLCTTTD</sequence>
<dbReference type="InterPro" id="IPR017452">
    <property type="entry name" value="GPCR_Rhodpsn_7TM"/>
</dbReference>
<feature type="transmembrane region" description="Helical" evidence="7">
    <location>
        <begin position="1318"/>
        <end position="1343"/>
    </location>
</feature>
<feature type="transmembrane region" description="Helical" evidence="7">
    <location>
        <begin position="1254"/>
        <end position="1276"/>
    </location>
</feature>
<dbReference type="Proteomes" id="UP000275408">
    <property type="component" value="Unassembled WGS sequence"/>
</dbReference>
<dbReference type="InterPro" id="IPR011009">
    <property type="entry name" value="Kinase-like_dom_sf"/>
</dbReference>
<organism evidence="9 10">
    <name type="scientific">Pocillopora damicornis</name>
    <name type="common">Cauliflower coral</name>
    <name type="synonym">Millepora damicornis</name>
    <dbReference type="NCBI Taxonomy" id="46731"/>
    <lineage>
        <taxon>Eukaryota</taxon>
        <taxon>Metazoa</taxon>
        <taxon>Cnidaria</taxon>
        <taxon>Anthozoa</taxon>
        <taxon>Hexacorallia</taxon>
        <taxon>Scleractinia</taxon>
        <taxon>Astrocoeniina</taxon>
        <taxon>Pocilloporidae</taxon>
        <taxon>Pocillopora</taxon>
    </lineage>
</organism>
<feature type="transmembrane region" description="Helical" evidence="7">
    <location>
        <begin position="513"/>
        <end position="535"/>
    </location>
</feature>
<keyword evidence="10" id="KW-1185">Reference proteome</keyword>
<feature type="transmembrane region" description="Helical" evidence="7">
    <location>
        <begin position="615"/>
        <end position="636"/>
    </location>
</feature>
<dbReference type="PROSITE" id="PS50262">
    <property type="entry name" value="G_PROTEIN_RECEP_F1_2"/>
    <property type="match status" value="5"/>
</dbReference>
<comment type="similarity">
    <text evidence="6">Belongs to the G-protein coupled receptor 1 family.</text>
</comment>
<dbReference type="PANTHER" id="PTHR22750">
    <property type="entry name" value="G-PROTEIN COUPLED RECEPTOR"/>
    <property type="match status" value="1"/>
</dbReference>
<dbReference type="GO" id="GO:0004930">
    <property type="term" value="F:G protein-coupled receptor activity"/>
    <property type="evidence" value="ECO:0007669"/>
    <property type="project" value="UniProtKB-KW"/>
</dbReference>
<dbReference type="SUPFAM" id="SSF81321">
    <property type="entry name" value="Family A G protein-coupled receptor-like"/>
    <property type="match status" value="5"/>
</dbReference>
<feature type="transmembrane region" description="Helical" evidence="7">
    <location>
        <begin position="234"/>
        <end position="258"/>
    </location>
</feature>
<keyword evidence="5 7" id="KW-0472">Membrane</keyword>
<feature type="transmembrane region" description="Helical" evidence="7">
    <location>
        <begin position="303"/>
        <end position="324"/>
    </location>
</feature>
<evidence type="ECO:0000313" key="10">
    <source>
        <dbReference type="Proteomes" id="UP000275408"/>
    </source>
</evidence>
<evidence type="ECO:0000313" key="9">
    <source>
        <dbReference type="EMBL" id="RMX51877.1"/>
    </source>
</evidence>
<dbReference type="PRINTS" id="PR00237">
    <property type="entry name" value="GPCRRHODOPSN"/>
</dbReference>
<evidence type="ECO:0000256" key="5">
    <source>
        <dbReference type="ARBA" id="ARBA00023136"/>
    </source>
</evidence>
<dbReference type="OrthoDB" id="5984596at2759"/>
<gene>
    <name evidence="9" type="ORF">pdam_00018954</name>
</gene>
<feature type="transmembrane region" description="Helical" evidence="7">
    <location>
        <begin position="75"/>
        <end position="99"/>
    </location>
</feature>
<dbReference type="Gene3D" id="1.20.1070.10">
    <property type="entry name" value="Rhodopsin 7-helix transmembrane proteins"/>
    <property type="match status" value="5"/>
</dbReference>
<evidence type="ECO:0000256" key="7">
    <source>
        <dbReference type="SAM" id="Phobius"/>
    </source>
</evidence>
<proteinExistence type="inferred from homology"/>
<feature type="domain" description="G-protein coupled receptors family 1 profile" evidence="8">
    <location>
        <begin position="1134"/>
        <end position="1367"/>
    </location>
</feature>
<feature type="domain" description="G-protein coupled receptors family 1 profile" evidence="8">
    <location>
        <begin position="1"/>
        <end position="125"/>
    </location>
</feature>
<evidence type="ECO:0000256" key="1">
    <source>
        <dbReference type="ARBA" id="ARBA00004651"/>
    </source>
</evidence>
<feature type="transmembrane region" description="Helical" evidence="7">
    <location>
        <begin position="371"/>
        <end position="392"/>
    </location>
</feature>
<feature type="transmembrane region" description="Helical" evidence="7">
    <location>
        <begin position="874"/>
        <end position="898"/>
    </location>
</feature>
<comment type="caution">
    <text evidence="9">The sequence shown here is derived from an EMBL/GenBank/DDBJ whole genome shotgun (WGS) entry which is preliminary data.</text>
</comment>
<evidence type="ECO:0000256" key="2">
    <source>
        <dbReference type="ARBA" id="ARBA00022475"/>
    </source>
</evidence>
<dbReference type="InterPro" id="IPR000276">
    <property type="entry name" value="GPCR_Rhodpsn"/>
</dbReference>
<feature type="transmembrane region" description="Helical" evidence="7">
    <location>
        <begin position="463"/>
        <end position="485"/>
    </location>
</feature>
<keyword evidence="6" id="KW-0675">Receptor</keyword>
<evidence type="ECO:0000256" key="6">
    <source>
        <dbReference type="RuleBase" id="RU000688"/>
    </source>
</evidence>
<protein>
    <recommendedName>
        <fullName evidence="8">G-protein coupled receptors family 1 profile domain-containing protein</fullName>
    </recommendedName>
</protein>
<evidence type="ECO:0000256" key="3">
    <source>
        <dbReference type="ARBA" id="ARBA00022692"/>
    </source>
</evidence>
<feature type="transmembrane region" description="Helical" evidence="7">
    <location>
        <begin position="1231"/>
        <end position="1248"/>
    </location>
</feature>
<feature type="transmembrane region" description="Helical" evidence="7">
    <location>
        <begin position="961"/>
        <end position="981"/>
    </location>
</feature>
<feature type="transmembrane region" description="Helical" evidence="7">
    <location>
        <begin position="676"/>
        <end position="695"/>
    </location>
</feature>
<keyword evidence="6" id="KW-0807">Transducer</keyword>
<keyword evidence="6" id="KW-0297">G-protein coupled receptor</keyword>
<feature type="transmembrane region" description="Helical" evidence="7">
    <location>
        <begin position="432"/>
        <end position="451"/>
    </location>
</feature>
<feature type="transmembrane region" description="Helical" evidence="7">
    <location>
        <begin position="1349"/>
        <end position="1369"/>
    </location>
</feature>
<feature type="transmembrane region" description="Helical" evidence="7">
    <location>
        <begin position="731"/>
        <end position="758"/>
    </location>
</feature>
<feature type="transmembrane region" description="Helical" evidence="7">
    <location>
        <begin position="803"/>
        <end position="826"/>
    </location>
</feature>
<dbReference type="EMBL" id="RCHS01001709">
    <property type="protein sequence ID" value="RMX51877.1"/>
    <property type="molecule type" value="Genomic_DNA"/>
</dbReference>
<reference evidence="9 10" key="1">
    <citation type="journal article" date="2018" name="Sci. Rep.">
        <title>Comparative analysis of the Pocillopora damicornis genome highlights role of immune system in coral evolution.</title>
        <authorList>
            <person name="Cunning R."/>
            <person name="Bay R.A."/>
            <person name="Gillette P."/>
            <person name="Baker A.C."/>
            <person name="Traylor-Knowles N."/>
        </authorList>
    </citation>
    <scope>NUCLEOTIDE SEQUENCE [LARGE SCALE GENOMIC DNA]</scope>
    <source>
        <strain evidence="9">RSMAS</strain>
        <tissue evidence="9">Whole animal</tissue>
    </source>
</reference>
<name>A0A3M6UDW9_POCDA</name>
<evidence type="ECO:0000259" key="8">
    <source>
        <dbReference type="PROSITE" id="PS50262"/>
    </source>
</evidence>
<feature type="domain" description="G-protein coupled receptors family 1 profile" evidence="8">
    <location>
        <begin position="477"/>
        <end position="744"/>
    </location>
</feature>
<feature type="transmembrane region" description="Helical" evidence="7">
    <location>
        <begin position="847"/>
        <end position="868"/>
    </location>
</feature>
<dbReference type="CDD" id="cd00637">
    <property type="entry name" value="7tm_classA_rhodopsin-like"/>
    <property type="match status" value="3"/>
</dbReference>
<feature type="transmembrane region" description="Helical" evidence="7">
    <location>
        <begin position="770"/>
        <end position="791"/>
    </location>
</feature>
<dbReference type="GO" id="GO:0005886">
    <property type="term" value="C:plasma membrane"/>
    <property type="evidence" value="ECO:0007669"/>
    <property type="project" value="UniProtKB-SubCell"/>
</dbReference>
<feature type="domain" description="G-protein coupled receptors family 1 profile" evidence="8">
    <location>
        <begin position="750"/>
        <end position="981"/>
    </location>
</feature>